<gene>
    <name evidence="2" type="ORF">FRZ61_04430</name>
</gene>
<dbReference type="Proteomes" id="UP000325797">
    <property type="component" value="Chromosome"/>
</dbReference>
<name>A0A5J6N0V5_9PROT</name>
<evidence type="ECO:0000313" key="2">
    <source>
        <dbReference type="EMBL" id="QEX20526.1"/>
    </source>
</evidence>
<dbReference type="SUPFAM" id="SSF51905">
    <property type="entry name" value="FAD/NAD(P)-binding domain"/>
    <property type="match status" value="1"/>
</dbReference>
<dbReference type="GO" id="GO:0016491">
    <property type="term" value="F:oxidoreductase activity"/>
    <property type="evidence" value="ECO:0007669"/>
    <property type="project" value="InterPro"/>
</dbReference>
<dbReference type="KEGG" id="hadh:FRZ61_04430"/>
<reference evidence="2 3" key="1">
    <citation type="submission" date="2019-08" db="EMBL/GenBank/DDBJ databases">
        <title>Hyperibacter terrae gen. nov., sp. nov. and Hyperibacter viscosus sp. nov., two new members in the family Rhodospirillaceae isolated from the rhizosphere of Hypericum perforatum.</title>
        <authorList>
            <person name="Noviana Z."/>
        </authorList>
    </citation>
    <scope>NUCLEOTIDE SEQUENCE [LARGE SCALE GENOMIC DNA]</scope>
    <source>
        <strain evidence="2 3">R5959</strain>
    </source>
</reference>
<evidence type="ECO:0000259" key="1">
    <source>
        <dbReference type="Pfam" id="PF01593"/>
    </source>
</evidence>
<dbReference type="InterPro" id="IPR036188">
    <property type="entry name" value="FAD/NAD-bd_sf"/>
</dbReference>
<accession>A0A5J6N0V5</accession>
<dbReference type="AlphaFoldDB" id="A0A5J6N0V5"/>
<keyword evidence="3" id="KW-1185">Reference proteome</keyword>
<dbReference type="InterPro" id="IPR050464">
    <property type="entry name" value="Zeta_carotene_desat/Oxidored"/>
</dbReference>
<dbReference type="PANTHER" id="PTHR42923:SF47">
    <property type="entry name" value="BLR3003 PROTEIN"/>
    <property type="match status" value="1"/>
</dbReference>
<proteinExistence type="predicted"/>
<sequence>MVTDVASERGTVHVVGAGLAGLSAALRLAEAGERVVLHEAANHAGGRCRSYEDRELGRRIDNGNHLLFSANRAALDFLTAIGARDSLIEQAEPVFPYLDLATGARFTLRPNAGRIPWWLFSTRRRVPGSRLRDYAVLWRLMRATRRDTVAALAPADGPVYRALVEPLSVAVLNTAPEEGSAWLLGRMLGLSFAKGGQDCRALIVREGLSESFIEPALRRLAALGVETRFATRLRSLTLEGTRVVALQFNAATVALGPADRLVLAVPAPVAASLLPDLAAPTEMRAIVNAHYRLKRPYLPANGVPFLALLGGTAHWVFFRGDVASVTVSAADALADEPAEALAPRLWADVAAAMGEPKAPLPAWRIVKEKQATFAQTPAQIARRPAAAGRLDNLWLAGDWTDTGLPATIEGAIRSGVTAAALAAGAAAVPDRRAKTASAASTGPLASLMTPPPVAEISALGAVPAAN</sequence>
<dbReference type="Gene3D" id="3.50.50.60">
    <property type="entry name" value="FAD/NAD(P)-binding domain"/>
    <property type="match status" value="1"/>
</dbReference>
<dbReference type="Pfam" id="PF01593">
    <property type="entry name" value="Amino_oxidase"/>
    <property type="match status" value="1"/>
</dbReference>
<dbReference type="PANTHER" id="PTHR42923">
    <property type="entry name" value="PROTOPORPHYRINOGEN OXIDASE"/>
    <property type="match status" value="1"/>
</dbReference>
<protein>
    <submittedName>
        <fullName evidence="2">Amine oxidase</fullName>
    </submittedName>
</protein>
<dbReference type="InterPro" id="IPR002937">
    <property type="entry name" value="Amino_oxidase"/>
</dbReference>
<feature type="domain" description="Amine oxidase" evidence="1">
    <location>
        <begin position="19"/>
        <end position="420"/>
    </location>
</feature>
<dbReference type="NCBIfam" id="TIGR03467">
    <property type="entry name" value="HpnE"/>
    <property type="match status" value="1"/>
</dbReference>
<dbReference type="InterPro" id="IPR017830">
    <property type="entry name" value="SQase_HpnE"/>
</dbReference>
<dbReference type="EMBL" id="CP042582">
    <property type="protein sequence ID" value="QEX20526.1"/>
    <property type="molecule type" value="Genomic_DNA"/>
</dbReference>
<evidence type="ECO:0000313" key="3">
    <source>
        <dbReference type="Proteomes" id="UP000325797"/>
    </source>
</evidence>
<organism evidence="2 3">
    <name type="scientific">Hypericibacter adhaerens</name>
    <dbReference type="NCBI Taxonomy" id="2602016"/>
    <lineage>
        <taxon>Bacteria</taxon>
        <taxon>Pseudomonadati</taxon>
        <taxon>Pseudomonadota</taxon>
        <taxon>Alphaproteobacteria</taxon>
        <taxon>Rhodospirillales</taxon>
        <taxon>Dongiaceae</taxon>
        <taxon>Hypericibacter</taxon>
    </lineage>
</organism>